<dbReference type="PANTHER" id="PTHR11669:SF8">
    <property type="entry name" value="DNA POLYMERASE III SUBUNIT DELTA"/>
    <property type="match status" value="1"/>
</dbReference>
<sequence>MLVLPWLHEHFSSLVERFNRNTLHHGILLSGPRGVGKEQLAEALMQSILCLKPTSEGACEACQSCKLIAAGNHPDRYMLESDKQLGVDAIRTSIQKLNTTAQIGQHKVLLIPIADKMTEAAANALLKTLEEPTDNTYLLLITHRLTGLLPTILSRCEKHVLATPPTAQSLQWLAQQGFTDVDEALLKAYGNAPLRLASALSDEKSITYRDFMDGLQAMLGNNQDITQAAAKWQDHAEQVVYWCQQYFHDQYCQSQRNEDLQRYQQCIRLAARVRHPGVNKMLLLCQIFSQLKQA</sequence>
<dbReference type="RefSeq" id="WP_273640461.1">
    <property type="nucleotide sequence ID" value="NZ_JAQQXP010000001.1"/>
</dbReference>
<dbReference type="InterPro" id="IPR027417">
    <property type="entry name" value="P-loop_NTPase"/>
</dbReference>
<proteinExistence type="predicted"/>
<keyword evidence="5" id="KW-0548">Nucleotidyltransferase</keyword>
<dbReference type="GO" id="GO:0003887">
    <property type="term" value="F:DNA-directed DNA polymerase activity"/>
    <property type="evidence" value="ECO:0007669"/>
    <property type="project" value="UniProtKB-EC"/>
</dbReference>
<accession>A0ABT5L670</accession>
<keyword evidence="6" id="KW-1185">Reference proteome</keyword>
<evidence type="ECO:0000256" key="1">
    <source>
        <dbReference type="ARBA" id="ARBA00012417"/>
    </source>
</evidence>
<dbReference type="SUPFAM" id="SSF52540">
    <property type="entry name" value="P-loop containing nucleoside triphosphate hydrolases"/>
    <property type="match status" value="1"/>
</dbReference>
<evidence type="ECO:0000313" key="6">
    <source>
        <dbReference type="Proteomes" id="UP001218788"/>
    </source>
</evidence>
<dbReference type="InterPro" id="IPR004622">
    <property type="entry name" value="DNA_pol_HolB"/>
</dbReference>
<comment type="catalytic activity">
    <reaction evidence="3">
        <text>DNA(n) + a 2'-deoxyribonucleoside 5'-triphosphate = DNA(n+1) + diphosphate</text>
        <dbReference type="Rhea" id="RHEA:22508"/>
        <dbReference type="Rhea" id="RHEA-COMP:17339"/>
        <dbReference type="Rhea" id="RHEA-COMP:17340"/>
        <dbReference type="ChEBI" id="CHEBI:33019"/>
        <dbReference type="ChEBI" id="CHEBI:61560"/>
        <dbReference type="ChEBI" id="CHEBI:173112"/>
        <dbReference type="EC" id="2.7.7.7"/>
    </reaction>
</comment>
<keyword evidence="2" id="KW-0239">DNA-directed DNA polymerase</keyword>
<protein>
    <recommendedName>
        <fullName evidence="1">DNA-directed DNA polymerase</fullName>
        <ecNumber evidence="1">2.7.7.7</ecNumber>
    </recommendedName>
</protein>
<evidence type="ECO:0000256" key="3">
    <source>
        <dbReference type="ARBA" id="ARBA00049244"/>
    </source>
</evidence>
<dbReference type="SMART" id="SM00382">
    <property type="entry name" value="AAA"/>
    <property type="match status" value="1"/>
</dbReference>
<dbReference type="Pfam" id="PF13177">
    <property type="entry name" value="DNA_pol3_delta2"/>
    <property type="match status" value="1"/>
</dbReference>
<evidence type="ECO:0000256" key="2">
    <source>
        <dbReference type="ARBA" id="ARBA00022932"/>
    </source>
</evidence>
<dbReference type="Gene3D" id="3.40.50.300">
    <property type="entry name" value="P-loop containing nucleotide triphosphate hydrolases"/>
    <property type="match status" value="1"/>
</dbReference>
<dbReference type="PANTHER" id="PTHR11669">
    <property type="entry name" value="REPLICATION FACTOR C / DNA POLYMERASE III GAMMA-TAU SUBUNIT"/>
    <property type="match status" value="1"/>
</dbReference>
<dbReference type="CDD" id="cd00009">
    <property type="entry name" value="AAA"/>
    <property type="match status" value="1"/>
</dbReference>
<dbReference type="InterPro" id="IPR050238">
    <property type="entry name" value="DNA_Rep/Repair_Clamp_Loader"/>
</dbReference>
<evidence type="ECO:0000313" key="5">
    <source>
        <dbReference type="EMBL" id="MDC8831263.1"/>
    </source>
</evidence>
<dbReference type="Proteomes" id="UP001218788">
    <property type="component" value="Unassembled WGS sequence"/>
</dbReference>
<evidence type="ECO:0000259" key="4">
    <source>
        <dbReference type="SMART" id="SM00382"/>
    </source>
</evidence>
<organism evidence="5 6">
    <name type="scientific">Alteromonas gilva</name>
    <dbReference type="NCBI Taxonomy" id="2987522"/>
    <lineage>
        <taxon>Bacteria</taxon>
        <taxon>Pseudomonadati</taxon>
        <taxon>Pseudomonadota</taxon>
        <taxon>Gammaproteobacteria</taxon>
        <taxon>Alteromonadales</taxon>
        <taxon>Alteromonadaceae</taxon>
        <taxon>Alteromonas/Salinimonas group</taxon>
        <taxon>Alteromonas</taxon>
    </lineage>
</organism>
<comment type="caution">
    <text evidence="5">The sequence shown here is derived from an EMBL/GenBank/DDBJ whole genome shotgun (WGS) entry which is preliminary data.</text>
</comment>
<keyword evidence="5" id="KW-0808">Transferase</keyword>
<dbReference type="EC" id="2.7.7.7" evidence="1"/>
<gene>
    <name evidence="5" type="primary">holB</name>
    <name evidence="5" type="ORF">OIK42_10870</name>
</gene>
<feature type="domain" description="AAA+ ATPase" evidence="4">
    <location>
        <begin position="23"/>
        <end position="164"/>
    </location>
</feature>
<name>A0ABT5L670_9ALTE</name>
<reference evidence="5 6" key="1">
    <citation type="submission" date="2022-10" db="EMBL/GenBank/DDBJ databases">
        <title>Alteromonas sp. chi3 Genome sequencing.</title>
        <authorList>
            <person name="Park S."/>
        </authorList>
    </citation>
    <scope>NUCLEOTIDE SEQUENCE [LARGE SCALE GENOMIC DNA]</scope>
    <source>
        <strain evidence="6">chi3</strain>
    </source>
</reference>
<dbReference type="InterPro" id="IPR003593">
    <property type="entry name" value="AAA+_ATPase"/>
</dbReference>
<dbReference type="NCBIfam" id="TIGR00678">
    <property type="entry name" value="holB"/>
    <property type="match status" value="1"/>
</dbReference>
<dbReference type="EMBL" id="JAQQXP010000001">
    <property type="protein sequence ID" value="MDC8831263.1"/>
    <property type="molecule type" value="Genomic_DNA"/>
</dbReference>